<evidence type="ECO:0000313" key="4">
    <source>
        <dbReference type="Proteomes" id="UP000838763"/>
    </source>
</evidence>
<accession>A0A9P1H4Z5</accession>
<keyword evidence="4" id="KW-1185">Reference proteome</keyword>
<dbReference type="OrthoDB" id="5380854at2759"/>
<evidence type="ECO:0000256" key="2">
    <source>
        <dbReference type="ARBA" id="ARBA00023242"/>
    </source>
</evidence>
<comment type="subcellular location">
    <subcellularLocation>
        <location evidence="1">Nucleus</location>
    </subcellularLocation>
</comment>
<gene>
    <name evidence="3" type="ORF">PPNO1_LOCUS5786</name>
</gene>
<proteinExistence type="predicted"/>
<dbReference type="Proteomes" id="UP000838763">
    <property type="component" value="Unassembled WGS sequence"/>
</dbReference>
<comment type="caution">
    <text evidence="3">The sequence shown here is derived from an EMBL/GenBank/DDBJ whole genome shotgun (WGS) entry which is preliminary data.</text>
</comment>
<dbReference type="GO" id="GO:0045944">
    <property type="term" value="P:positive regulation of transcription by RNA polymerase II"/>
    <property type="evidence" value="ECO:0007669"/>
    <property type="project" value="TreeGrafter"/>
</dbReference>
<dbReference type="GO" id="GO:0003700">
    <property type="term" value="F:DNA-binding transcription factor activity"/>
    <property type="evidence" value="ECO:0007669"/>
    <property type="project" value="TreeGrafter"/>
</dbReference>
<dbReference type="InterPro" id="IPR021858">
    <property type="entry name" value="Fun_TF"/>
</dbReference>
<reference evidence="3" key="1">
    <citation type="submission" date="2022-11" db="EMBL/GenBank/DDBJ databases">
        <authorList>
            <person name="Scott C."/>
            <person name="Bruce N."/>
        </authorList>
    </citation>
    <scope>NUCLEOTIDE SEQUENCE</scope>
</reference>
<dbReference type="PANTHER" id="PTHR37534">
    <property type="entry name" value="TRANSCRIPTIONAL ACTIVATOR PROTEIN UGA3"/>
    <property type="match status" value="1"/>
</dbReference>
<dbReference type="EMBL" id="CALLCH030000015">
    <property type="protein sequence ID" value="CAI4216123.1"/>
    <property type="molecule type" value="Genomic_DNA"/>
</dbReference>
<name>A0A9P1H4Z5_9PEZI</name>
<dbReference type="GO" id="GO:0005634">
    <property type="term" value="C:nucleus"/>
    <property type="evidence" value="ECO:0007669"/>
    <property type="project" value="UniProtKB-SubCell"/>
</dbReference>
<sequence length="430" mass="47613">MPTSLTDPSFKDLDDTSRLYLKHFVDRVCRDLAAHDGPGCNPFRELIPLALKHSFLLHIITATSALHMSNAFHLKVTAASLLGTTTVSVPSDPIAHLQYLRSADAASRKALLDSLVAKQKAISHLRAVLETPESADSGVLLAAVLFFVNFELIDLGPSQWKAHLPGACRILQLLTPESDLAKVQSKTTLQDCIVSDFVIYHILGSTLTWEGLGASIAGHATDLLPVMERVEGDSYLCCPPAILHIILSASQLASGALRSRIPDDVTDEGLRLIERALRFDIHAWAVEIQSQVRVPDLSSREFVASAHRSAVCLYILRAIPSTRARAGVTVDHLVAEIFRHLDRVGAENEHFKATSWPTVIAGAEARDRESREWVLNRLLKMWACCPWGYVFAAIDMLRQTWRMRDEEKGIDDGVGWLQELWARKMGLLIV</sequence>
<evidence type="ECO:0008006" key="5">
    <source>
        <dbReference type="Google" id="ProtNLM"/>
    </source>
</evidence>
<dbReference type="Pfam" id="PF11951">
    <property type="entry name" value="Fungal_trans_2"/>
    <property type="match status" value="1"/>
</dbReference>
<dbReference type="PANTHER" id="PTHR37534:SF51">
    <property type="entry name" value="ACRIFLAVINE SENSITIVITY CONTROL PROTEIN ACR-2"/>
    <property type="match status" value="1"/>
</dbReference>
<dbReference type="AlphaFoldDB" id="A0A9P1H4Z5"/>
<evidence type="ECO:0000313" key="3">
    <source>
        <dbReference type="EMBL" id="CAI4216123.1"/>
    </source>
</evidence>
<protein>
    <recommendedName>
        <fullName evidence="5">Acriflavine sensitivity control protein acr-2</fullName>
    </recommendedName>
</protein>
<organism evidence="3 4">
    <name type="scientific">Parascedosporium putredinis</name>
    <dbReference type="NCBI Taxonomy" id="1442378"/>
    <lineage>
        <taxon>Eukaryota</taxon>
        <taxon>Fungi</taxon>
        <taxon>Dikarya</taxon>
        <taxon>Ascomycota</taxon>
        <taxon>Pezizomycotina</taxon>
        <taxon>Sordariomycetes</taxon>
        <taxon>Hypocreomycetidae</taxon>
        <taxon>Microascales</taxon>
        <taxon>Microascaceae</taxon>
        <taxon>Parascedosporium</taxon>
    </lineage>
</organism>
<keyword evidence="2" id="KW-0539">Nucleus</keyword>
<dbReference type="GO" id="GO:0000976">
    <property type="term" value="F:transcription cis-regulatory region binding"/>
    <property type="evidence" value="ECO:0007669"/>
    <property type="project" value="TreeGrafter"/>
</dbReference>
<evidence type="ECO:0000256" key="1">
    <source>
        <dbReference type="ARBA" id="ARBA00004123"/>
    </source>
</evidence>